<reference evidence="3" key="1">
    <citation type="submission" date="2017-07" db="EMBL/GenBank/DDBJ databases">
        <authorList>
            <person name="Sun Z.S."/>
            <person name="Albrecht U."/>
            <person name="Echele G."/>
            <person name="Lee C.C."/>
        </authorList>
    </citation>
    <scope>NUCLEOTIDE SEQUENCE</scope>
    <source>
        <strain evidence="3">UFG-1</strain>
        <tissue evidence="3">Leaf</tissue>
    </source>
</reference>
<proteinExistence type="predicted"/>
<protein>
    <submittedName>
        <fullName evidence="3">Uncharacterized protein</fullName>
    </submittedName>
</protein>
<name>A0A2G9G4G4_9LAMI</name>
<dbReference type="PANTHER" id="PTHR33673:SF38">
    <property type="entry name" value="CHROMODOMAIN-HELICASE-DNA-BINDING PROTEIN 7-LIKE"/>
    <property type="match status" value="1"/>
</dbReference>
<feature type="compositionally biased region" description="Low complexity" evidence="1">
    <location>
        <begin position="259"/>
        <end position="272"/>
    </location>
</feature>
<evidence type="ECO:0000256" key="1">
    <source>
        <dbReference type="SAM" id="MobiDB-lite"/>
    </source>
</evidence>
<comment type="caution">
    <text evidence="3">The sequence shown here is derived from an EMBL/GenBank/DDBJ whole genome shotgun (WGS) entry which is preliminary data.</text>
</comment>
<keyword evidence="4" id="KW-1185">Reference proteome</keyword>
<dbReference type="OrthoDB" id="1707722at2759"/>
<dbReference type="STRING" id="429701.A0A2G9G4G4"/>
<evidence type="ECO:0000313" key="4">
    <source>
        <dbReference type="Proteomes" id="UP000231279"/>
    </source>
</evidence>
<sequence length="316" mass="34429">MESSDTKLNRTNSPMKYEHETTAYANSNTHPPPAVEKIALHPSSKKLSPSSSRCSSSSPDSPLDSPFRHDDGNDDDEDDDDDKSISSASSDDHRAPVFASATEAPPNQSMERSASAYRIPSSVFARSKSNTPMEWSVASNESLFSIHTGNMSFTNDHFQWRSGDLGPPGEASTSEQMFSYPVHESASTVVADMRSRELGIAEATMKEVIKESEGQHYETSLAEVRNSRRSQGSNTSTKSFAFSGLTGETEKGDSMKVASSVRSSQEQTQSQSRPLMKPEQEQEPSTCPEPKTPAAATENAAQSKWFSCFSCCTFCS</sequence>
<feature type="compositionally biased region" description="Polar residues" evidence="1">
    <location>
        <begin position="229"/>
        <end position="240"/>
    </location>
</feature>
<evidence type="ECO:0000313" key="3">
    <source>
        <dbReference type="EMBL" id="PIN00035.1"/>
    </source>
</evidence>
<gene>
    <name evidence="3" type="ORF">CDL12_27467</name>
    <name evidence="2" type="ORF">CDL12_28325</name>
</gene>
<dbReference type="EMBL" id="NKXS01007757">
    <property type="protein sequence ID" value="PIM99181.1"/>
    <property type="molecule type" value="Genomic_DNA"/>
</dbReference>
<dbReference type="Proteomes" id="UP000231279">
    <property type="component" value="Unassembled WGS sequence"/>
</dbReference>
<reference evidence="3" key="3">
    <citation type="journal article" date="2018" name="Gigascience">
        <title>Genome assembly of the pink ipe (Handroanthus impetiginosus, Bignoniaceae), a highly-valued ecologically keystone neotropical timber forest tree.</title>
        <authorList>
            <person name="Silva-Junior O.B."/>
            <person name="Novaes E."/>
            <person name="Grattapaglia D."/>
            <person name="Collevatti R.G."/>
        </authorList>
    </citation>
    <scope>NUCLEOTIDE SEQUENCE [LARGE SCALE GENOMIC DNA]</scope>
    <source>
        <strain evidence="3">UFG-1</strain>
        <tissue evidence="3">Leaf</tissue>
    </source>
</reference>
<accession>A0A2G9G4G4</accession>
<feature type="region of interest" description="Disordered" evidence="1">
    <location>
        <begin position="211"/>
        <end position="298"/>
    </location>
</feature>
<feature type="compositionally biased region" description="Low complexity" evidence="1">
    <location>
        <begin position="45"/>
        <end position="65"/>
    </location>
</feature>
<dbReference type="EMBL" id="NKXS01007217">
    <property type="protein sequence ID" value="PIN00035.1"/>
    <property type="molecule type" value="Genomic_DNA"/>
</dbReference>
<reference evidence="4" key="2">
    <citation type="journal article" date="2018" name="Gigascience">
        <title>Genome assembly of the Pink Ipe (Handroanthus impetiginosus, Bignoniaceae), a highly valued, ecologically keystone Neotropical timber forest tree.</title>
        <authorList>
            <person name="Silva-Junior O.B."/>
            <person name="Grattapaglia D."/>
            <person name="Novaes E."/>
            <person name="Collevatti R.G."/>
        </authorList>
    </citation>
    <scope>NUCLEOTIDE SEQUENCE [LARGE SCALE GENOMIC DNA]</scope>
    <source>
        <strain evidence="4">cv. UFG-1</strain>
    </source>
</reference>
<dbReference type="PANTHER" id="PTHR33673">
    <property type="entry name" value="SUPPRESSOR SRP40-LIKE PROTEIN"/>
    <property type="match status" value="1"/>
</dbReference>
<feature type="compositionally biased region" description="Acidic residues" evidence="1">
    <location>
        <begin position="72"/>
        <end position="82"/>
    </location>
</feature>
<evidence type="ECO:0000313" key="2">
    <source>
        <dbReference type="EMBL" id="PIM99181.1"/>
    </source>
</evidence>
<dbReference type="AlphaFoldDB" id="A0A2G9G4G4"/>
<feature type="region of interest" description="Disordered" evidence="1">
    <location>
        <begin position="1"/>
        <end position="114"/>
    </location>
</feature>
<organism evidence="3 4">
    <name type="scientific">Handroanthus impetiginosus</name>
    <dbReference type="NCBI Taxonomy" id="429701"/>
    <lineage>
        <taxon>Eukaryota</taxon>
        <taxon>Viridiplantae</taxon>
        <taxon>Streptophyta</taxon>
        <taxon>Embryophyta</taxon>
        <taxon>Tracheophyta</taxon>
        <taxon>Spermatophyta</taxon>
        <taxon>Magnoliopsida</taxon>
        <taxon>eudicotyledons</taxon>
        <taxon>Gunneridae</taxon>
        <taxon>Pentapetalae</taxon>
        <taxon>asterids</taxon>
        <taxon>lamiids</taxon>
        <taxon>Lamiales</taxon>
        <taxon>Bignoniaceae</taxon>
        <taxon>Crescentiina</taxon>
        <taxon>Tabebuia alliance</taxon>
        <taxon>Handroanthus</taxon>
    </lineage>
</organism>